<evidence type="ECO:0000313" key="2">
    <source>
        <dbReference type="Proteomes" id="UP001154265"/>
    </source>
</evidence>
<dbReference type="Proteomes" id="UP001154265">
    <property type="component" value="Unassembled WGS sequence"/>
</dbReference>
<name>A0ABT6F0L4_9SYNE</name>
<accession>A0ABT6F0L4</accession>
<sequence>MATWQCIKGCGACCYLDLEERTEVPGYLNAEEWDTYLGLIGEDGWCIHLDPVNRECRIYDQRPRFCRVNPEVFQSLYGVPPEELNEFAIDCCREHIDDMYGDRSLERLRYDQAVSI</sequence>
<organism evidence="1 2">
    <name type="scientific">Candidatus Synechococcus calcipolaris G9</name>
    <dbReference type="NCBI Taxonomy" id="1497997"/>
    <lineage>
        <taxon>Bacteria</taxon>
        <taxon>Bacillati</taxon>
        <taxon>Cyanobacteriota</taxon>
        <taxon>Cyanophyceae</taxon>
        <taxon>Synechococcales</taxon>
        <taxon>Synechococcaceae</taxon>
        <taxon>Synechococcus</taxon>
    </lineage>
</organism>
<dbReference type="InterPro" id="IPR005358">
    <property type="entry name" value="Puta_zinc/iron-chelating_dom"/>
</dbReference>
<gene>
    <name evidence="1" type="ORF">L3556_10735</name>
</gene>
<dbReference type="RefSeq" id="WP_277867270.1">
    <property type="nucleotide sequence ID" value="NZ_JAKKUT010000002.1"/>
</dbReference>
<dbReference type="PANTHER" id="PTHR36791:SF2">
    <property type="entry name" value="OS03G0363400 PROTEIN"/>
    <property type="match status" value="1"/>
</dbReference>
<dbReference type="PANTHER" id="PTHR36791">
    <property type="entry name" value="OS03G0363400 PROTEIN"/>
    <property type="match status" value="1"/>
</dbReference>
<dbReference type="EMBL" id="JAKKUT010000002">
    <property type="protein sequence ID" value="MDG2991401.1"/>
    <property type="molecule type" value="Genomic_DNA"/>
</dbReference>
<proteinExistence type="predicted"/>
<dbReference type="Pfam" id="PF03692">
    <property type="entry name" value="CxxCxxCC"/>
    <property type="match status" value="1"/>
</dbReference>
<evidence type="ECO:0000313" key="1">
    <source>
        <dbReference type="EMBL" id="MDG2991401.1"/>
    </source>
</evidence>
<reference evidence="1" key="1">
    <citation type="journal article" date="2022" name="Genome Biol. Evol.">
        <title>A New Gene Family Diagnostic for Intracellular Biomineralization of Amorphous Ca Carbonates by Cyanobacteria.</title>
        <authorList>
            <person name="Benzerara K."/>
            <person name="Duprat E."/>
            <person name="Bitard-Feildel T."/>
            <person name="Caumes G."/>
            <person name="Cassier-Chauvat C."/>
            <person name="Chauvat F."/>
            <person name="Dezi M."/>
            <person name="Diop S.I."/>
            <person name="Gaschignard G."/>
            <person name="Gorgen S."/>
            <person name="Gugger M."/>
            <person name="Lopez-Garcia P."/>
            <person name="Millet M."/>
            <person name="Skouri-Panet F."/>
            <person name="Moreira D."/>
            <person name="Callebaut I."/>
        </authorList>
    </citation>
    <scope>NUCLEOTIDE SEQUENCE</scope>
    <source>
        <strain evidence="1">G9</strain>
    </source>
</reference>
<comment type="caution">
    <text evidence="1">The sequence shown here is derived from an EMBL/GenBank/DDBJ whole genome shotgun (WGS) entry which is preliminary data.</text>
</comment>
<reference evidence="1" key="2">
    <citation type="submission" date="2022-01" db="EMBL/GenBank/DDBJ databases">
        <authorList>
            <person name="Zivanovic Y."/>
            <person name="Moreira D."/>
            <person name="Lopez-Garcia P."/>
        </authorList>
    </citation>
    <scope>NUCLEOTIDE SEQUENCE</scope>
    <source>
        <strain evidence="1">G9</strain>
    </source>
</reference>
<keyword evidence="2" id="KW-1185">Reference proteome</keyword>
<protein>
    <submittedName>
        <fullName evidence="1">YkgJ family cysteine cluster protein</fullName>
    </submittedName>
</protein>